<gene>
    <name evidence="1" type="ORF">ABIC20_003416</name>
</gene>
<evidence type="ECO:0000313" key="1">
    <source>
        <dbReference type="EMBL" id="MET3866107.1"/>
    </source>
</evidence>
<keyword evidence="2" id="KW-1185">Reference proteome</keyword>
<sequence>MERTCHYTLLRALREAASVTSLKHHESAPLRLLHGVTSLYGPIRPSGPSHTLFVAVESPRLTPALNRFAQALRTREIRDVARGRVRHASERVVPVPNVSALCAGRSMAHIAGGSTEHARLRENGTALCRAAIAEAEACVAAAMRARVETSRASCAEHARVALEAARHVAEEFELGAAVVVPAFSVLAPDLWDLVAPAYAREAAMLGGPVQLPDDDADAMEALVW</sequence>
<dbReference type="EMBL" id="JBEPNW010000002">
    <property type="protein sequence ID" value="MET3866107.1"/>
    <property type="molecule type" value="Genomic_DNA"/>
</dbReference>
<evidence type="ECO:0000313" key="2">
    <source>
        <dbReference type="Proteomes" id="UP001549119"/>
    </source>
</evidence>
<proteinExistence type="predicted"/>
<comment type="caution">
    <text evidence="1">The sequence shown here is derived from an EMBL/GenBank/DDBJ whole genome shotgun (WGS) entry which is preliminary data.</text>
</comment>
<reference evidence="1 2" key="1">
    <citation type="submission" date="2024-06" db="EMBL/GenBank/DDBJ databases">
        <title>Genomics of switchgrass bacterial isolates.</title>
        <authorList>
            <person name="Shade A."/>
        </authorList>
    </citation>
    <scope>NUCLEOTIDE SEQUENCE [LARGE SCALE GENOMIC DNA]</scope>
    <source>
        <strain evidence="1 2">PvP084</strain>
    </source>
</reference>
<accession>A0ABV2NI09</accession>
<protein>
    <submittedName>
        <fullName evidence="1">Uncharacterized protein</fullName>
    </submittedName>
</protein>
<dbReference type="RefSeq" id="WP_043074447.1">
    <property type="nucleotide sequence ID" value="NZ_JAZBNP010000001.1"/>
</dbReference>
<dbReference type="Proteomes" id="UP001549119">
    <property type="component" value="Unassembled WGS sequence"/>
</dbReference>
<name>A0ABV2NI09_9HYPH</name>
<organism evidence="1 2">
    <name type="scientific">Methylobacterium radiotolerans</name>
    <dbReference type="NCBI Taxonomy" id="31998"/>
    <lineage>
        <taxon>Bacteria</taxon>
        <taxon>Pseudomonadati</taxon>
        <taxon>Pseudomonadota</taxon>
        <taxon>Alphaproteobacteria</taxon>
        <taxon>Hyphomicrobiales</taxon>
        <taxon>Methylobacteriaceae</taxon>
        <taxon>Methylobacterium</taxon>
    </lineage>
</organism>